<dbReference type="VEuPathDB" id="FungiDB:GGTG_13193"/>
<dbReference type="GO" id="GO:0047661">
    <property type="term" value="F:amino-acid racemase activity"/>
    <property type="evidence" value="ECO:0007669"/>
    <property type="project" value="InterPro"/>
</dbReference>
<keyword evidence="5" id="KW-1185">Reference proteome</keyword>
<dbReference type="InterPro" id="IPR015942">
    <property type="entry name" value="Asp/Glu/hydantoin_racemase"/>
</dbReference>
<sequence>MPGSQTGTGTGTSTGTKQLTEADRIRIRALAFDAGYTRSQIRDRTGASVAQVKLALKCQTPVPRSGRPPKDPSNPKRRKRGPRSVPTPALKPARFERGPPGLSAAESMAEWAAAAEAARSGEAAEEAATPEGFQLLVLNPNSSTGMTEGVKKAIELSVTPNGNTISYYTAPEPSPASINDGFGLARSTEVVLADLQAKAAARDAEDAEADGDAGTNSSGSGNHDELDGYDGVLVACFSVHPLVAHLAERHRGRRVVLGILEASVLAALALTNPYPRCPESPGRTWGIVTTGAFWEAHLEDGVRRFLDASYSASFSSSAAGGPNAAKFAGVYTTGLDAGDFHGGVGPEVVRAKLKDATKRLLAFGRVGCVVMGCAGMAGLEDVIRSAIAEEYGEPQTPQEKVYIIDGVKAGVGLLAETIRNERMFGQ</sequence>
<dbReference type="AlphaFoldDB" id="J3PI65"/>
<feature type="region of interest" description="Disordered" evidence="2">
    <location>
        <begin position="1"/>
        <end position="22"/>
    </location>
</feature>
<dbReference type="Pfam" id="PF01177">
    <property type="entry name" value="Asp_Glu_race"/>
    <property type="match status" value="1"/>
</dbReference>
<evidence type="ECO:0000313" key="4">
    <source>
        <dbReference type="EnsemblFungi" id="EJT69577"/>
    </source>
</evidence>
<dbReference type="PANTHER" id="PTHR28047">
    <property type="entry name" value="PROTEIN DCG1"/>
    <property type="match status" value="1"/>
</dbReference>
<accession>J3PI65</accession>
<feature type="region of interest" description="Disordered" evidence="2">
    <location>
        <begin position="202"/>
        <end position="223"/>
    </location>
</feature>
<dbReference type="HOGENOM" id="CLU_053002_1_1_1"/>
<name>J3PI65_GAET3</name>
<dbReference type="FunCoup" id="J3PI65">
    <property type="interactions" value="31"/>
</dbReference>
<dbReference type="eggNOG" id="ENOG502RZ0H">
    <property type="taxonomic scope" value="Eukaryota"/>
</dbReference>
<dbReference type="Proteomes" id="UP000006039">
    <property type="component" value="Unassembled WGS sequence"/>
</dbReference>
<dbReference type="GeneID" id="20353651"/>
<comment type="similarity">
    <text evidence="1">Belongs to the HyuE racemase family.</text>
</comment>
<dbReference type="RefSeq" id="XP_009229362.1">
    <property type="nucleotide sequence ID" value="XM_009231098.1"/>
</dbReference>
<dbReference type="Gene3D" id="3.40.50.12500">
    <property type="match status" value="2"/>
</dbReference>
<dbReference type="InterPro" id="IPR052186">
    <property type="entry name" value="Hydantoin_racemase-like"/>
</dbReference>
<reference evidence="3" key="2">
    <citation type="submission" date="2010-07" db="EMBL/GenBank/DDBJ databases">
        <authorList>
            <consortium name="The Broad Institute Genome Sequencing Platform"/>
            <consortium name="Broad Institute Genome Sequencing Center for Infectious Disease"/>
            <person name="Ma L.-J."/>
            <person name="Dead R."/>
            <person name="Young S."/>
            <person name="Zeng Q."/>
            <person name="Koehrsen M."/>
            <person name="Alvarado L."/>
            <person name="Berlin A."/>
            <person name="Chapman S.B."/>
            <person name="Chen Z."/>
            <person name="Freedman E."/>
            <person name="Gellesch M."/>
            <person name="Goldberg J."/>
            <person name="Griggs A."/>
            <person name="Gujja S."/>
            <person name="Heilman E.R."/>
            <person name="Heiman D."/>
            <person name="Hepburn T."/>
            <person name="Howarth C."/>
            <person name="Jen D."/>
            <person name="Larson L."/>
            <person name="Mehta T."/>
            <person name="Neiman D."/>
            <person name="Pearson M."/>
            <person name="Roberts A."/>
            <person name="Saif S."/>
            <person name="Shea T."/>
            <person name="Shenoy N."/>
            <person name="Sisk P."/>
            <person name="Stolte C."/>
            <person name="Sykes S."/>
            <person name="Walk T."/>
            <person name="White J."/>
            <person name="Yandava C."/>
            <person name="Haas B."/>
            <person name="Nusbaum C."/>
            <person name="Birren B."/>
        </authorList>
    </citation>
    <scope>NUCLEOTIDE SEQUENCE</scope>
    <source>
        <strain evidence="3">R3-111a-1</strain>
    </source>
</reference>
<protein>
    <recommendedName>
        <fullName evidence="6">DCG1 protein</fullName>
    </recommendedName>
</protein>
<dbReference type="EnsemblFungi" id="EJT69577">
    <property type="protein sequence ID" value="EJT69577"/>
    <property type="gene ID" value="GGTG_13193"/>
</dbReference>
<gene>
    <name evidence="4" type="primary">20353651</name>
    <name evidence="3" type="ORF">GGTG_13193</name>
</gene>
<feature type="region of interest" description="Disordered" evidence="2">
    <location>
        <begin position="57"/>
        <end position="105"/>
    </location>
</feature>
<dbReference type="STRING" id="644352.J3PI65"/>
<organism evidence="3">
    <name type="scientific">Gaeumannomyces tritici (strain R3-111a-1)</name>
    <name type="common">Wheat and barley take-all root rot fungus</name>
    <name type="synonym">Gaeumannomyces graminis var. tritici</name>
    <dbReference type="NCBI Taxonomy" id="644352"/>
    <lineage>
        <taxon>Eukaryota</taxon>
        <taxon>Fungi</taxon>
        <taxon>Dikarya</taxon>
        <taxon>Ascomycota</taxon>
        <taxon>Pezizomycotina</taxon>
        <taxon>Sordariomycetes</taxon>
        <taxon>Sordariomycetidae</taxon>
        <taxon>Magnaporthales</taxon>
        <taxon>Magnaporthaceae</taxon>
        <taxon>Gaeumannomyces</taxon>
    </lineage>
</organism>
<evidence type="ECO:0008006" key="6">
    <source>
        <dbReference type="Google" id="ProtNLM"/>
    </source>
</evidence>
<reference evidence="5" key="1">
    <citation type="submission" date="2010-07" db="EMBL/GenBank/DDBJ databases">
        <title>The genome sequence of Gaeumannomyces graminis var. tritici strain R3-111a-1.</title>
        <authorList>
            <consortium name="The Broad Institute Genome Sequencing Platform"/>
            <person name="Ma L.-J."/>
            <person name="Dead R."/>
            <person name="Young S."/>
            <person name="Zeng Q."/>
            <person name="Koehrsen M."/>
            <person name="Alvarado L."/>
            <person name="Berlin A."/>
            <person name="Chapman S.B."/>
            <person name="Chen Z."/>
            <person name="Freedman E."/>
            <person name="Gellesch M."/>
            <person name="Goldberg J."/>
            <person name="Griggs A."/>
            <person name="Gujja S."/>
            <person name="Heilman E.R."/>
            <person name="Heiman D."/>
            <person name="Hepburn T."/>
            <person name="Howarth C."/>
            <person name="Jen D."/>
            <person name="Larson L."/>
            <person name="Mehta T."/>
            <person name="Neiman D."/>
            <person name="Pearson M."/>
            <person name="Roberts A."/>
            <person name="Saif S."/>
            <person name="Shea T."/>
            <person name="Shenoy N."/>
            <person name="Sisk P."/>
            <person name="Stolte C."/>
            <person name="Sykes S."/>
            <person name="Walk T."/>
            <person name="White J."/>
            <person name="Yandava C."/>
            <person name="Haas B."/>
            <person name="Nusbaum C."/>
            <person name="Birren B."/>
        </authorList>
    </citation>
    <scope>NUCLEOTIDE SEQUENCE [LARGE SCALE GENOMIC DNA]</scope>
    <source>
        <strain evidence="5">R3-111a-1</strain>
    </source>
</reference>
<evidence type="ECO:0000313" key="5">
    <source>
        <dbReference type="Proteomes" id="UP000006039"/>
    </source>
</evidence>
<reference evidence="4" key="4">
    <citation type="journal article" date="2015" name="G3 (Bethesda)">
        <title>Genome sequences of three phytopathogenic species of the Magnaporthaceae family of fungi.</title>
        <authorList>
            <person name="Okagaki L.H."/>
            <person name="Nunes C.C."/>
            <person name="Sailsbery J."/>
            <person name="Clay B."/>
            <person name="Brown D."/>
            <person name="John T."/>
            <person name="Oh Y."/>
            <person name="Young N."/>
            <person name="Fitzgerald M."/>
            <person name="Haas B.J."/>
            <person name="Zeng Q."/>
            <person name="Young S."/>
            <person name="Adiconis X."/>
            <person name="Fan L."/>
            <person name="Levin J.Z."/>
            <person name="Mitchell T.K."/>
            <person name="Okubara P.A."/>
            <person name="Farman M.L."/>
            <person name="Kohn L.M."/>
            <person name="Birren B."/>
            <person name="Ma L.-J."/>
            <person name="Dean R.A."/>
        </authorList>
    </citation>
    <scope>NUCLEOTIDE SEQUENCE</scope>
    <source>
        <strain evidence="4">R3-111a-1</strain>
    </source>
</reference>
<evidence type="ECO:0000313" key="3">
    <source>
        <dbReference type="EMBL" id="EJT69577.1"/>
    </source>
</evidence>
<evidence type="ECO:0000256" key="2">
    <source>
        <dbReference type="SAM" id="MobiDB-lite"/>
    </source>
</evidence>
<evidence type="ECO:0000256" key="1">
    <source>
        <dbReference type="ARBA" id="ARBA00038414"/>
    </source>
</evidence>
<dbReference type="PANTHER" id="PTHR28047:SF5">
    <property type="entry name" value="PROTEIN DCG1"/>
    <property type="match status" value="1"/>
</dbReference>
<proteinExistence type="inferred from homology"/>
<feature type="compositionally biased region" description="Gly residues" evidence="2">
    <location>
        <begin position="1"/>
        <end position="12"/>
    </location>
</feature>
<reference evidence="3" key="3">
    <citation type="submission" date="2010-09" db="EMBL/GenBank/DDBJ databases">
        <title>Annotation of Gaeumannomyces graminis var. tritici R3-111a-1.</title>
        <authorList>
            <consortium name="The Broad Institute Genome Sequencing Platform"/>
            <person name="Ma L.-J."/>
            <person name="Dead R."/>
            <person name="Young S.K."/>
            <person name="Zeng Q."/>
            <person name="Gargeya S."/>
            <person name="Fitzgerald M."/>
            <person name="Haas B."/>
            <person name="Abouelleil A."/>
            <person name="Alvarado L."/>
            <person name="Arachchi H.M."/>
            <person name="Berlin A."/>
            <person name="Brown A."/>
            <person name="Chapman S.B."/>
            <person name="Chen Z."/>
            <person name="Dunbar C."/>
            <person name="Freedman E."/>
            <person name="Gearin G."/>
            <person name="Gellesch M."/>
            <person name="Goldberg J."/>
            <person name="Griggs A."/>
            <person name="Gujja S."/>
            <person name="Heiman D."/>
            <person name="Howarth C."/>
            <person name="Larson L."/>
            <person name="Lui A."/>
            <person name="MacDonald P.J.P."/>
            <person name="Mehta T."/>
            <person name="Montmayeur A."/>
            <person name="Murphy C."/>
            <person name="Neiman D."/>
            <person name="Pearson M."/>
            <person name="Priest M."/>
            <person name="Roberts A."/>
            <person name="Saif S."/>
            <person name="Shea T."/>
            <person name="Shenoy N."/>
            <person name="Sisk P."/>
            <person name="Stolte C."/>
            <person name="Sykes S."/>
            <person name="Yandava C."/>
            <person name="Wortman J."/>
            <person name="Nusbaum C."/>
            <person name="Birren B."/>
        </authorList>
    </citation>
    <scope>NUCLEOTIDE SEQUENCE</scope>
    <source>
        <strain evidence="3">R3-111a-1</strain>
    </source>
</reference>
<dbReference type="InterPro" id="IPR053714">
    <property type="entry name" value="Iso_Racemase_Enz_sf"/>
</dbReference>
<dbReference type="EMBL" id="GL385404">
    <property type="protein sequence ID" value="EJT69577.1"/>
    <property type="molecule type" value="Genomic_DNA"/>
</dbReference>
<reference evidence="4" key="5">
    <citation type="submission" date="2018-04" db="UniProtKB">
        <authorList>
            <consortium name="EnsemblFungi"/>
        </authorList>
    </citation>
    <scope>IDENTIFICATION</scope>
    <source>
        <strain evidence="4">R3-111a-1</strain>
    </source>
</reference>
<dbReference type="OrthoDB" id="412018at2759"/>